<gene>
    <name evidence="7" type="ORF">WICANDRAFT_60343</name>
</gene>
<keyword evidence="8" id="KW-1185">Reference proteome</keyword>
<reference evidence="7 8" key="1">
    <citation type="journal article" date="2016" name="Proc. Natl. Acad. Sci. U.S.A.">
        <title>Comparative genomics of biotechnologically important yeasts.</title>
        <authorList>
            <person name="Riley R."/>
            <person name="Haridas S."/>
            <person name="Wolfe K.H."/>
            <person name="Lopes M.R."/>
            <person name="Hittinger C.T."/>
            <person name="Goeker M."/>
            <person name="Salamov A.A."/>
            <person name="Wisecaver J.H."/>
            <person name="Long T.M."/>
            <person name="Calvey C.H."/>
            <person name="Aerts A.L."/>
            <person name="Barry K.W."/>
            <person name="Choi C."/>
            <person name="Clum A."/>
            <person name="Coughlan A.Y."/>
            <person name="Deshpande S."/>
            <person name="Douglass A.P."/>
            <person name="Hanson S.J."/>
            <person name="Klenk H.-P."/>
            <person name="LaButti K.M."/>
            <person name="Lapidus A."/>
            <person name="Lindquist E.A."/>
            <person name="Lipzen A.M."/>
            <person name="Meier-Kolthoff J.P."/>
            <person name="Ohm R.A."/>
            <person name="Otillar R.P."/>
            <person name="Pangilinan J.L."/>
            <person name="Peng Y."/>
            <person name="Rokas A."/>
            <person name="Rosa C.A."/>
            <person name="Scheuner C."/>
            <person name="Sibirny A.A."/>
            <person name="Slot J.C."/>
            <person name="Stielow J.B."/>
            <person name="Sun H."/>
            <person name="Kurtzman C.P."/>
            <person name="Blackwell M."/>
            <person name="Grigoriev I.V."/>
            <person name="Jeffries T.W."/>
        </authorList>
    </citation>
    <scope>NUCLEOTIDE SEQUENCE [LARGE SCALE GENOMIC DNA]</scope>
    <source>
        <strain evidence="8">ATCC 58044 / CBS 1984 / NCYC 433 / NRRL Y-366-8</strain>
    </source>
</reference>
<feature type="compositionally biased region" description="Low complexity" evidence="4">
    <location>
        <begin position="219"/>
        <end position="229"/>
    </location>
</feature>
<dbReference type="InterPro" id="IPR029190">
    <property type="entry name" value="Rrp14/SURF6_C"/>
</dbReference>
<dbReference type="Pfam" id="PF15459">
    <property type="entry name" value="RRP14"/>
    <property type="match status" value="1"/>
</dbReference>
<evidence type="ECO:0000256" key="2">
    <source>
        <dbReference type="ARBA" id="ARBA00005904"/>
    </source>
</evidence>
<dbReference type="Pfam" id="PF04935">
    <property type="entry name" value="SURF6"/>
    <property type="match status" value="1"/>
</dbReference>
<evidence type="ECO:0000256" key="4">
    <source>
        <dbReference type="SAM" id="MobiDB-lite"/>
    </source>
</evidence>
<dbReference type="OrthoDB" id="444809at2759"/>
<dbReference type="STRING" id="683960.A0A1E3PA35"/>
<feature type="compositionally biased region" description="Acidic residues" evidence="4">
    <location>
        <begin position="146"/>
        <end position="169"/>
    </location>
</feature>
<evidence type="ECO:0000259" key="5">
    <source>
        <dbReference type="Pfam" id="PF04935"/>
    </source>
</evidence>
<feature type="compositionally biased region" description="Basic residues" evidence="4">
    <location>
        <begin position="302"/>
        <end position="311"/>
    </location>
</feature>
<feature type="region of interest" description="Disordered" evidence="4">
    <location>
        <begin position="35"/>
        <end position="316"/>
    </location>
</feature>
<feature type="compositionally biased region" description="Basic and acidic residues" evidence="4">
    <location>
        <begin position="436"/>
        <end position="445"/>
    </location>
</feature>
<feature type="compositionally biased region" description="Basic and acidic residues" evidence="4">
    <location>
        <begin position="377"/>
        <end position="391"/>
    </location>
</feature>
<dbReference type="GeneID" id="30200219"/>
<keyword evidence="3" id="KW-0539">Nucleus</keyword>
<evidence type="ECO:0000256" key="3">
    <source>
        <dbReference type="ARBA" id="ARBA00023242"/>
    </source>
</evidence>
<dbReference type="PANTHER" id="PTHR14369">
    <property type="entry name" value="SURFEIT LOCUS PROTEIN 6"/>
    <property type="match status" value="1"/>
</dbReference>
<feature type="compositionally biased region" description="Basic residues" evidence="4">
    <location>
        <begin position="415"/>
        <end position="428"/>
    </location>
</feature>
<dbReference type="GO" id="GO:0003677">
    <property type="term" value="F:DNA binding"/>
    <property type="evidence" value="ECO:0007669"/>
    <property type="project" value="TreeGrafter"/>
</dbReference>
<organism evidence="7 8">
    <name type="scientific">Wickerhamomyces anomalus (strain ATCC 58044 / CBS 1984 / NCYC 433 / NRRL Y-366-8)</name>
    <name type="common">Yeast</name>
    <name type="synonym">Hansenula anomala</name>
    <dbReference type="NCBI Taxonomy" id="683960"/>
    <lineage>
        <taxon>Eukaryota</taxon>
        <taxon>Fungi</taxon>
        <taxon>Dikarya</taxon>
        <taxon>Ascomycota</taxon>
        <taxon>Saccharomycotina</taxon>
        <taxon>Saccharomycetes</taxon>
        <taxon>Phaffomycetales</taxon>
        <taxon>Wickerhamomycetaceae</taxon>
        <taxon>Wickerhamomyces</taxon>
    </lineage>
</organism>
<comment type="similarity">
    <text evidence="2">Belongs to the SURF6 family.</text>
</comment>
<dbReference type="EMBL" id="KV454208">
    <property type="protein sequence ID" value="ODQ62276.1"/>
    <property type="molecule type" value="Genomic_DNA"/>
</dbReference>
<dbReference type="GO" id="GO:0042273">
    <property type="term" value="P:ribosomal large subunit biogenesis"/>
    <property type="evidence" value="ECO:0007669"/>
    <property type="project" value="EnsemblFungi"/>
</dbReference>
<sequence>MSSTLEERLKNNSSAFDGLLSLIPAKYYYDDDTQNQWKAKKQSKEEAKEAKRAKLDPVQSEQSDQSASASQVLKKRAKTAKPVVIPGSKLIQKPIVEEENDDEEEEEEIEEESNEEEAKPVKQTNQKKDQKKEVKPKDKSQKVNGFDEEDEEEENINIMFDDEGNEVDFEQPKPKDESTGNSVEVKEEEKKKKDESIKLLREKLASKINALKEKRKAPGSKAAGAPSSREAILEERRKKAEQKAAQKKRKLEELEQDDDDNSDEDEESDDGEEDDGMSADNVLYQNIRFNDDERTTSDLQNLRKHSKKKGPAKKDLKAHLKLVEAKKQKLAQLDQFELKEQNEKDKWNTVIAQAEGEKLRNDEKLLRKALKRKDAQKRKSEFEWKERKETVENSISAKQKRREENLQIRKDNKGIKRKNQAKQKRKFKGAIVPKRAGFEGRRSRK</sequence>
<dbReference type="PANTHER" id="PTHR14369:SF0">
    <property type="entry name" value="SURFEIT LOCUS PROTEIN 6"/>
    <property type="match status" value="1"/>
</dbReference>
<feature type="compositionally biased region" description="Low complexity" evidence="4">
    <location>
        <begin position="59"/>
        <end position="71"/>
    </location>
</feature>
<feature type="compositionally biased region" description="Basic and acidic residues" evidence="4">
    <location>
        <begin position="42"/>
        <end position="55"/>
    </location>
</feature>
<dbReference type="InterPro" id="IPR029188">
    <property type="entry name" value="Rrp14_N"/>
</dbReference>
<feature type="compositionally biased region" description="Basic and acidic residues" evidence="4">
    <location>
        <begin position="116"/>
        <end position="141"/>
    </location>
</feature>
<feature type="compositionally biased region" description="Basic and acidic residues" evidence="4">
    <location>
        <begin position="231"/>
        <end position="244"/>
    </location>
</feature>
<dbReference type="GO" id="GO:0005730">
    <property type="term" value="C:nucleolus"/>
    <property type="evidence" value="ECO:0007669"/>
    <property type="project" value="EnsemblFungi"/>
</dbReference>
<dbReference type="RefSeq" id="XP_019041483.1">
    <property type="nucleotide sequence ID" value="XM_019182973.1"/>
</dbReference>
<feature type="compositionally biased region" description="Acidic residues" evidence="4">
    <location>
        <begin position="97"/>
        <end position="115"/>
    </location>
</feature>
<feature type="domain" description="Ribosomal RNA-processing protein 14/surfeit locus protein 6 C-terminal" evidence="5">
    <location>
        <begin position="230"/>
        <end position="418"/>
    </location>
</feature>
<evidence type="ECO:0000313" key="8">
    <source>
        <dbReference type="Proteomes" id="UP000094112"/>
    </source>
</evidence>
<dbReference type="Proteomes" id="UP000094112">
    <property type="component" value="Unassembled WGS sequence"/>
</dbReference>
<proteinExistence type="inferred from homology"/>
<protein>
    <recommendedName>
        <fullName evidence="9">Ribosomal RNA-processing protein 14/surfeit locus protein 6 C-terminal domain-containing protein</fullName>
    </recommendedName>
</protein>
<dbReference type="InterPro" id="IPR007019">
    <property type="entry name" value="SURF6"/>
</dbReference>
<feature type="region of interest" description="Disordered" evidence="4">
    <location>
        <begin position="371"/>
        <end position="445"/>
    </location>
</feature>
<feature type="domain" description="Ribosomal RNA-processing protein 14 N-terminal" evidence="6">
    <location>
        <begin position="8"/>
        <end position="57"/>
    </location>
</feature>
<accession>A0A1E3PA35</accession>
<feature type="compositionally biased region" description="Acidic residues" evidence="4">
    <location>
        <begin position="254"/>
        <end position="277"/>
    </location>
</feature>
<name>A0A1E3PA35_WICAA</name>
<dbReference type="GO" id="GO:0003723">
    <property type="term" value="F:RNA binding"/>
    <property type="evidence" value="ECO:0007669"/>
    <property type="project" value="TreeGrafter"/>
</dbReference>
<evidence type="ECO:0000256" key="1">
    <source>
        <dbReference type="ARBA" id="ARBA00004123"/>
    </source>
</evidence>
<evidence type="ECO:0000259" key="6">
    <source>
        <dbReference type="Pfam" id="PF15459"/>
    </source>
</evidence>
<feature type="compositionally biased region" description="Basic and acidic residues" evidence="4">
    <location>
        <begin position="401"/>
        <end position="414"/>
    </location>
</feature>
<comment type="subcellular location">
    <subcellularLocation>
        <location evidence="1">Nucleus</location>
    </subcellularLocation>
</comment>
<dbReference type="AlphaFoldDB" id="A0A1E3PA35"/>
<evidence type="ECO:0000313" key="7">
    <source>
        <dbReference type="EMBL" id="ODQ62276.1"/>
    </source>
</evidence>
<feature type="compositionally biased region" description="Basic and acidic residues" evidence="4">
    <location>
        <begin position="170"/>
        <end position="205"/>
    </location>
</feature>
<evidence type="ECO:0008006" key="9">
    <source>
        <dbReference type="Google" id="ProtNLM"/>
    </source>
</evidence>
<dbReference type="GO" id="GO:0042274">
    <property type="term" value="P:ribosomal small subunit biogenesis"/>
    <property type="evidence" value="ECO:0007669"/>
    <property type="project" value="EnsemblFungi"/>
</dbReference>